<name>X8IYB5_9AGAM</name>
<comment type="caution">
    <text evidence="2">The sequence shown here is derived from an EMBL/GenBank/DDBJ whole genome shotgun (WGS) entry which is preliminary data.</text>
</comment>
<feature type="compositionally biased region" description="Polar residues" evidence="1">
    <location>
        <begin position="1"/>
        <end position="12"/>
    </location>
</feature>
<evidence type="ECO:0000313" key="3">
    <source>
        <dbReference type="Proteomes" id="UP000030108"/>
    </source>
</evidence>
<feature type="non-terminal residue" evidence="2">
    <location>
        <position position="66"/>
    </location>
</feature>
<proteinExistence type="predicted"/>
<dbReference type="Proteomes" id="UP000030108">
    <property type="component" value="Unassembled WGS sequence"/>
</dbReference>
<feature type="compositionally biased region" description="Basic and acidic residues" evidence="1">
    <location>
        <begin position="21"/>
        <end position="45"/>
    </location>
</feature>
<dbReference type="EMBL" id="JATN01000322">
    <property type="protein sequence ID" value="EUC54001.1"/>
    <property type="molecule type" value="Genomic_DNA"/>
</dbReference>
<dbReference type="AlphaFoldDB" id="X8IYB5"/>
<evidence type="ECO:0000313" key="2">
    <source>
        <dbReference type="EMBL" id="EUC54001.1"/>
    </source>
</evidence>
<gene>
    <name evidence="2" type="ORF">RSOL_026290</name>
</gene>
<organism evidence="2 3">
    <name type="scientific">Rhizoctonia solani AG-3 Rhs1AP</name>
    <dbReference type="NCBI Taxonomy" id="1086054"/>
    <lineage>
        <taxon>Eukaryota</taxon>
        <taxon>Fungi</taxon>
        <taxon>Dikarya</taxon>
        <taxon>Basidiomycota</taxon>
        <taxon>Agaricomycotina</taxon>
        <taxon>Agaricomycetes</taxon>
        <taxon>Cantharellales</taxon>
        <taxon>Ceratobasidiaceae</taxon>
        <taxon>Rhizoctonia</taxon>
    </lineage>
</organism>
<feature type="region of interest" description="Disordered" evidence="1">
    <location>
        <begin position="1"/>
        <end position="45"/>
    </location>
</feature>
<reference evidence="3" key="1">
    <citation type="journal article" date="2014" name="Genome Announc.">
        <title>Draft genome sequence of the plant-pathogenic soil fungus Rhizoctonia solani anastomosis group 3 strain Rhs1AP.</title>
        <authorList>
            <person name="Cubeta M.A."/>
            <person name="Thomas E."/>
            <person name="Dean R.A."/>
            <person name="Jabaji S."/>
            <person name="Neate S.M."/>
            <person name="Tavantzis S."/>
            <person name="Toda T."/>
            <person name="Vilgalys R."/>
            <person name="Bharathan N."/>
            <person name="Fedorova-Abrams N."/>
            <person name="Pakala S.B."/>
            <person name="Pakala S.M."/>
            <person name="Zafar N."/>
            <person name="Joardar V."/>
            <person name="Losada L."/>
            <person name="Nierman W.C."/>
        </authorList>
    </citation>
    <scope>NUCLEOTIDE SEQUENCE [LARGE SCALE GENOMIC DNA]</scope>
    <source>
        <strain evidence="3">AG-3</strain>
    </source>
</reference>
<evidence type="ECO:0000256" key="1">
    <source>
        <dbReference type="SAM" id="MobiDB-lite"/>
    </source>
</evidence>
<protein>
    <submittedName>
        <fullName evidence="2">Uncharacterized protein</fullName>
    </submittedName>
</protein>
<accession>X8IYB5</accession>
<sequence length="66" mass="7417">MDTQPKPTQVTKQPEPMTEMTTKHDPPTVSDEIERPSGKVNEDTPSKAWMDYARLSSVHYAASVKD</sequence>